<gene>
    <name evidence="7" type="ORF">EZS27_011436</name>
</gene>
<dbReference type="GO" id="GO:0016020">
    <property type="term" value="C:membrane"/>
    <property type="evidence" value="ECO:0007669"/>
    <property type="project" value="UniProtKB-SubCell"/>
</dbReference>
<dbReference type="PANTHER" id="PTHR11101:SF80">
    <property type="entry name" value="PHOSPHATE TRANSPORTER"/>
    <property type="match status" value="1"/>
</dbReference>
<feature type="transmembrane region" description="Helical" evidence="6">
    <location>
        <begin position="77"/>
        <end position="96"/>
    </location>
</feature>
<evidence type="ECO:0000256" key="1">
    <source>
        <dbReference type="ARBA" id="ARBA00004141"/>
    </source>
</evidence>
<evidence type="ECO:0000256" key="2">
    <source>
        <dbReference type="ARBA" id="ARBA00022448"/>
    </source>
</evidence>
<keyword evidence="2" id="KW-0813">Transport</keyword>
<evidence type="ECO:0000256" key="5">
    <source>
        <dbReference type="ARBA" id="ARBA00023136"/>
    </source>
</evidence>
<feature type="transmembrane region" description="Helical" evidence="6">
    <location>
        <begin position="226"/>
        <end position="247"/>
    </location>
</feature>
<proteinExistence type="predicted"/>
<dbReference type="GO" id="GO:0035435">
    <property type="term" value="P:phosphate ion transmembrane transport"/>
    <property type="evidence" value="ECO:0007669"/>
    <property type="project" value="TreeGrafter"/>
</dbReference>
<evidence type="ECO:0000256" key="4">
    <source>
        <dbReference type="ARBA" id="ARBA00022989"/>
    </source>
</evidence>
<comment type="subcellular location">
    <subcellularLocation>
        <location evidence="1">Membrane</location>
        <topology evidence="1">Multi-pass membrane protein</topology>
    </subcellularLocation>
</comment>
<dbReference type="Pfam" id="PF01384">
    <property type="entry name" value="PHO4"/>
    <property type="match status" value="1"/>
</dbReference>
<feature type="transmembrane region" description="Helical" evidence="6">
    <location>
        <begin position="35"/>
        <end position="56"/>
    </location>
</feature>
<dbReference type="GO" id="GO:0005315">
    <property type="term" value="F:phosphate transmembrane transporter activity"/>
    <property type="evidence" value="ECO:0007669"/>
    <property type="project" value="InterPro"/>
</dbReference>
<evidence type="ECO:0000256" key="6">
    <source>
        <dbReference type="SAM" id="Phobius"/>
    </source>
</evidence>
<keyword evidence="5 6" id="KW-0472">Membrane</keyword>
<dbReference type="InterPro" id="IPR001204">
    <property type="entry name" value="Phos_transporter"/>
</dbReference>
<dbReference type="AlphaFoldDB" id="A0A5J4S3X5"/>
<organism evidence="7">
    <name type="scientific">termite gut metagenome</name>
    <dbReference type="NCBI Taxonomy" id="433724"/>
    <lineage>
        <taxon>unclassified sequences</taxon>
        <taxon>metagenomes</taxon>
        <taxon>organismal metagenomes</taxon>
    </lineage>
</organism>
<evidence type="ECO:0000256" key="3">
    <source>
        <dbReference type="ARBA" id="ARBA00022692"/>
    </source>
</evidence>
<accession>A0A5J4S3X5</accession>
<protein>
    <submittedName>
        <fullName evidence="7">Low-affinity inorganic phosphate transporter 1</fullName>
    </submittedName>
</protein>
<feature type="transmembrane region" description="Helical" evidence="6">
    <location>
        <begin position="108"/>
        <end position="128"/>
    </location>
</feature>
<comment type="caution">
    <text evidence="7">The sequence shown here is derived from an EMBL/GenBank/DDBJ whole genome shotgun (WGS) entry which is preliminary data.</text>
</comment>
<evidence type="ECO:0000313" key="7">
    <source>
        <dbReference type="EMBL" id="KAA6340726.1"/>
    </source>
</evidence>
<feature type="transmembrane region" description="Helical" evidence="6">
    <location>
        <begin position="140"/>
        <end position="161"/>
    </location>
</feature>
<name>A0A5J4S3X5_9ZZZZ</name>
<keyword evidence="4 6" id="KW-1133">Transmembrane helix</keyword>
<dbReference type="PANTHER" id="PTHR11101">
    <property type="entry name" value="PHOSPHATE TRANSPORTER"/>
    <property type="match status" value="1"/>
</dbReference>
<sequence>MTLLVIVIALAFVFDYINGFHDAANSIATIVSTKVLTPFWAIIWAATFNFVAFFIAKYIIGEFGIANTVANVVFEQYINLPVILAGLLAAITWNLFTWWFGIPSSSSHTLIGGFAGAAIISSCSFSAVHLEIVIKIASFIVLAPLIGMIIAIIFTTCIFWICRNANPHKANKCFKRLQLVSSGLFSLGHGMNDSQKVMGIIAAALFAAHQQGMKVGIEDITDIPTWVPLICFTVIALGTMSGGWRIIKTMGSRITKVTPLEGVVAETAGALTLFLTEIWKIPVSTTHTITGAIVGVGAVKRLSAVRWGVTVNLVWAWILTIPVSGLLAALFYLLISLFDSVII</sequence>
<reference evidence="7" key="1">
    <citation type="submission" date="2019-03" db="EMBL/GenBank/DDBJ databases">
        <title>Single cell metagenomics reveals metabolic interactions within the superorganism composed of flagellate Streblomastix strix and complex community of Bacteroidetes bacteria on its surface.</title>
        <authorList>
            <person name="Treitli S.C."/>
            <person name="Kolisko M."/>
            <person name="Husnik F."/>
            <person name="Keeling P."/>
            <person name="Hampl V."/>
        </authorList>
    </citation>
    <scope>NUCLEOTIDE SEQUENCE</scope>
    <source>
        <strain evidence="7">STM</strain>
    </source>
</reference>
<dbReference type="EMBL" id="SNRY01000439">
    <property type="protein sequence ID" value="KAA6340726.1"/>
    <property type="molecule type" value="Genomic_DNA"/>
</dbReference>
<keyword evidence="3 6" id="KW-0812">Transmembrane</keyword>
<feature type="transmembrane region" description="Helical" evidence="6">
    <location>
        <begin position="309"/>
        <end position="335"/>
    </location>
</feature>